<evidence type="ECO:0000256" key="4">
    <source>
        <dbReference type="ARBA" id="ARBA00024750"/>
    </source>
</evidence>
<dbReference type="PANTHER" id="PTHR46374">
    <property type="entry name" value="PROTEIN CBG07384"/>
    <property type="match status" value="1"/>
</dbReference>
<feature type="non-terminal residue" evidence="5">
    <location>
        <position position="255"/>
    </location>
</feature>
<dbReference type="InterPro" id="IPR023393">
    <property type="entry name" value="START-like_dom_sf"/>
</dbReference>
<dbReference type="OrthoDB" id="196858at2759"/>
<evidence type="ECO:0000256" key="3">
    <source>
        <dbReference type="ARBA" id="ARBA00023121"/>
    </source>
</evidence>
<dbReference type="InterPro" id="IPR043556">
    <property type="entry name" value="StARD5/6"/>
</dbReference>
<evidence type="ECO:0000256" key="1">
    <source>
        <dbReference type="ARBA" id="ARBA00022448"/>
    </source>
</evidence>
<accession>A0A8J1UTN2</accession>
<protein>
    <submittedName>
        <fullName evidence="5">Uncharacterized protein</fullName>
    </submittedName>
</protein>
<gene>
    <name evidence="5" type="ORF">OFUS_LOCUS24472</name>
</gene>
<keyword evidence="1" id="KW-0813">Transport</keyword>
<keyword evidence="3" id="KW-0446">Lipid-binding</keyword>
<keyword evidence="6" id="KW-1185">Reference proteome</keyword>
<dbReference type="PANTHER" id="PTHR46374:SF1">
    <property type="entry name" value="START DOMAIN-CONTAINING PROTEIN"/>
    <property type="match status" value="1"/>
</dbReference>
<dbReference type="EMBL" id="CAIIXF020000012">
    <property type="protein sequence ID" value="CAH1800611.1"/>
    <property type="molecule type" value="Genomic_DNA"/>
</dbReference>
<evidence type="ECO:0000313" key="6">
    <source>
        <dbReference type="Proteomes" id="UP000749559"/>
    </source>
</evidence>
<name>A0A8J1UTN2_OWEFU</name>
<dbReference type="AlphaFoldDB" id="A0A8J1UTN2"/>
<dbReference type="GO" id="GO:0008289">
    <property type="term" value="F:lipid binding"/>
    <property type="evidence" value="ECO:0007669"/>
    <property type="project" value="UniProtKB-KW"/>
</dbReference>
<keyword evidence="2" id="KW-0445">Lipid transport</keyword>
<sequence>EPLNKTAVIIYIRSAHELIHNTRFPSFKQYISKSQNIQNTMDLQERGEHIYNTLERLRADENGWKVCKKGKDVIVYWRPSEESGGTMYRSVGNIDAPPEKVWKYLDPRPGTWRPLWDKAVPAINPVQIISEELLVVNSQTSSAMMGMISPRDFVDLVLIKVREHDGAYTTNSHSHQNPDVCPPHPNFVRGTNSYCGVVCQPIPGEPNKTRIINIMDTNIGGMLPKSLVDSALPSNQIGMFQDLRNAIRKNIRPKE</sequence>
<dbReference type="SMART" id="SM00234">
    <property type="entry name" value="START"/>
    <property type="match status" value="1"/>
</dbReference>
<dbReference type="Pfam" id="PF01852">
    <property type="entry name" value="START"/>
    <property type="match status" value="1"/>
</dbReference>
<dbReference type="GO" id="GO:0006869">
    <property type="term" value="P:lipid transport"/>
    <property type="evidence" value="ECO:0007669"/>
    <property type="project" value="UniProtKB-KW"/>
</dbReference>
<evidence type="ECO:0000313" key="5">
    <source>
        <dbReference type="EMBL" id="CAH1800611.1"/>
    </source>
</evidence>
<proteinExistence type="predicted"/>
<reference evidence="5" key="1">
    <citation type="submission" date="2022-03" db="EMBL/GenBank/DDBJ databases">
        <authorList>
            <person name="Martin C."/>
        </authorList>
    </citation>
    <scope>NUCLEOTIDE SEQUENCE</scope>
</reference>
<evidence type="ECO:0000256" key="2">
    <source>
        <dbReference type="ARBA" id="ARBA00023055"/>
    </source>
</evidence>
<dbReference type="Gene3D" id="3.30.530.20">
    <property type="match status" value="1"/>
</dbReference>
<comment type="caution">
    <text evidence="5">The sequence shown here is derived from an EMBL/GenBank/DDBJ whole genome shotgun (WGS) entry which is preliminary data.</text>
</comment>
<dbReference type="Proteomes" id="UP000749559">
    <property type="component" value="Unassembled WGS sequence"/>
</dbReference>
<dbReference type="PROSITE" id="PS50848">
    <property type="entry name" value="START"/>
    <property type="match status" value="1"/>
</dbReference>
<dbReference type="SUPFAM" id="SSF55961">
    <property type="entry name" value="Bet v1-like"/>
    <property type="match status" value="1"/>
</dbReference>
<dbReference type="InterPro" id="IPR002913">
    <property type="entry name" value="START_lipid-bd_dom"/>
</dbReference>
<organism evidence="5 6">
    <name type="scientific">Owenia fusiformis</name>
    <name type="common">Polychaete worm</name>
    <dbReference type="NCBI Taxonomy" id="6347"/>
    <lineage>
        <taxon>Eukaryota</taxon>
        <taxon>Metazoa</taxon>
        <taxon>Spiralia</taxon>
        <taxon>Lophotrochozoa</taxon>
        <taxon>Annelida</taxon>
        <taxon>Polychaeta</taxon>
        <taxon>Sedentaria</taxon>
        <taxon>Canalipalpata</taxon>
        <taxon>Sabellida</taxon>
        <taxon>Oweniida</taxon>
        <taxon>Oweniidae</taxon>
        <taxon>Owenia</taxon>
    </lineage>
</organism>
<comment type="function">
    <text evidence="4">May be involved in the intracellular transport of sterols or other lipids. May bind cholesterol or other sterols.</text>
</comment>